<sequence length="272" mass="30530">MNNRKVLPFIILGVIVFFVLLGLSSSIFYTINATQRAVVFYKFGEGLNKDYVVQPGVHMKAPWNDVFIYDVQETSKDENMDVLDKSGLSIHVDITVRFKPIADKIGYIYEKFNVSYVDVLVIPEVRSAVRQVMGRYTAEEIYSTKRAEVEATIKEESEKVLNANNVDMVALLIKSIQLPDQIRVAIENKLQQQQEALAYQFRLDKEKSEAERKRIAAEGEAKANNIVNSSLTDKLLRMRGIEATLELAKSPNSKVVVVGSGESGLPLILGNN</sequence>
<comment type="subcellular location">
    <subcellularLocation>
        <location evidence="1">Membrane</location>
        <topology evidence="1">Single-pass membrane protein</topology>
    </subcellularLocation>
</comment>
<dbReference type="EMBL" id="JAHESD010000053">
    <property type="protein sequence ID" value="MBT1705369.1"/>
    <property type="molecule type" value="Genomic_DNA"/>
</dbReference>
<feature type="transmembrane region" description="Helical" evidence="3">
    <location>
        <begin position="6"/>
        <end position="31"/>
    </location>
</feature>
<evidence type="ECO:0000256" key="2">
    <source>
        <dbReference type="ARBA" id="ARBA00023136"/>
    </source>
</evidence>
<name>A0ABS5VVB7_9BACT</name>
<feature type="domain" description="Band 7" evidence="4">
    <location>
        <begin position="26"/>
        <end position="190"/>
    </location>
</feature>
<accession>A0ABS5VVB7</accession>
<evidence type="ECO:0000313" key="6">
    <source>
        <dbReference type="Proteomes" id="UP000772618"/>
    </source>
</evidence>
<comment type="caution">
    <text evidence="5">The sequence shown here is derived from an EMBL/GenBank/DDBJ whole genome shotgun (WGS) entry which is preliminary data.</text>
</comment>
<dbReference type="Proteomes" id="UP000772618">
    <property type="component" value="Unassembled WGS sequence"/>
</dbReference>
<dbReference type="SMART" id="SM00244">
    <property type="entry name" value="PHB"/>
    <property type="match status" value="1"/>
</dbReference>
<gene>
    <name evidence="5" type="ORF">KK060_18910</name>
</gene>
<keyword evidence="3" id="KW-1133">Transmembrane helix</keyword>
<dbReference type="Pfam" id="PF01145">
    <property type="entry name" value="Band_7"/>
    <property type="match status" value="1"/>
</dbReference>
<reference evidence="5 6" key="1">
    <citation type="submission" date="2021-05" db="EMBL/GenBank/DDBJ databases">
        <title>A Polyphasic approach of four new species of the genus Ohtaekwangia: Ohtaekwangia histidinii sp. nov., Ohtaekwangia cretensis sp. nov., Ohtaekwangia indiensis sp. nov., Ohtaekwangia reichenbachii sp. nov. from diverse environment.</title>
        <authorList>
            <person name="Octaviana S."/>
        </authorList>
    </citation>
    <scope>NUCLEOTIDE SEQUENCE [LARGE SCALE GENOMIC DNA]</scope>
    <source>
        <strain evidence="5 6">PWU20</strain>
    </source>
</reference>
<keyword evidence="3" id="KW-0812">Transmembrane</keyword>
<dbReference type="InterPro" id="IPR036013">
    <property type="entry name" value="Band_7/SPFH_dom_sf"/>
</dbReference>
<evidence type="ECO:0000256" key="1">
    <source>
        <dbReference type="ARBA" id="ARBA00004167"/>
    </source>
</evidence>
<evidence type="ECO:0000259" key="4">
    <source>
        <dbReference type="SMART" id="SM00244"/>
    </source>
</evidence>
<keyword evidence="6" id="KW-1185">Reference proteome</keyword>
<dbReference type="PANTHER" id="PTHR23222:SF1">
    <property type="entry name" value="PROHIBITIN-2"/>
    <property type="match status" value="1"/>
</dbReference>
<evidence type="ECO:0000256" key="3">
    <source>
        <dbReference type="SAM" id="Phobius"/>
    </source>
</evidence>
<dbReference type="CDD" id="cd03401">
    <property type="entry name" value="SPFH_prohibitin"/>
    <property type="match status" value="1"/>
</dbReference>
<dbReference type="InterPro" id="IPR000163">
    <property type="entry name" value="Prohibitin"/>
</dbReference>
<evidence type="ECO:0000313" key="5">
    <source>
        <dbReference type="EMBL" id="MBT1705369.1"/>
    </source>
</evidence>
<dbReference type="PANTHER" id="PTHR23222">
    <property type="entry name" value="PROHIBITIN"/>
    <property type="match status" value="1"/>
</dbReference>
<dbReference type="PRINTS" id="PR00679">
    <property type="entry name" value="PROHIBITIN"/>
</dbReference>
<protein>
    <submittedName>
        <fullName evidence="5">Prohibitin family protein</fullName>
    </submittedName>
</protein>
<dbReference type="Gene3D" id="3.30.479.30">
    <property type="entry name" value="Band 7 domain"/>
    <property type="match status" value="1"/>
</dbReference>
<dbReference type="SUPFAM" id="SSF117892">
    <property type="entry name" value="Band 7/SPFH domain"/>
    <property type="match status" value="1"/>
</dbReference>
<keyword evidence="2 3" id="KW-0472">Membrane</keyword>
<organism evidence="5 6">
    <name type="scientific">Chryseosolibacter indicus</name>
    <dbReference type="NCBI Taxonomy" id="2782351"/>
    <lineage>
        <taxon>Bacteria</taxon>
        <taxon>Pseudomonadati</taxon>
        <taxon>Bacteroidota</taxon>
        <taxon>Cytophagia</taxon>
        <taxon>Cytophagales</taxon>
        <taxon>Chryseotaleaceae</taxon>
        <taxon>Chryseosolibacter</taxon>
    </lineage>
</organism>
<dbReference type="RefSeq" id="WP_254155319.1">
    <property type="nucleotide sequence ID" value="NZ_JAHESD010000053.1"/>
</dbReference>
<proteinExistence type="predicted"/>
<dbReference type="InterPro" id="IPR001107">
    <property type="entry name" value="Band_7"/>
</dbReference>